<evidence type="ECO:0000259" key="1">
    <source>
        <dbReference type="Pfam" id="PF11706"/>
    </source>
</evidence>
<evidence type="ECO:0000313" key="3">
    <source>
        <dbReference type="Proteomes" id="UP000611640"/>
    </source>
</evidence>
<organism evidence="2 3">
    <name type="scientific">Actinocatenispora thailandica</name>
    <dbReference type="NCBI Taxonomy" id="227318"/>
    <lineage>
        <taxon>Bacteria</taxon>
        <taxon>Bacillati</taxon>
        <taxon>Actinomycetota</taxon>
        <taxon>Actinomycetes</taxon>
        <taxon>Micromonosporales</taxon>
        <taxon>Micromonosporaceae</taxon>
        <taxon>Actinocatenispora</taxon>
    </lineage>
</organism>
<protein>
    <recommendedName>
        <fullName evidence="1">Zinc finger CGNR domain-containing protein</fullName>
    </recommendedName>
</protein>
<dbReference type="InterPro" id="IPR021005">
    <property type="entry name" value="Znf_CGNR"/>
</dbReference>
<keyword evidence="3" id="KW-1185">Reference proteome</keyword>
<dbReference type="PANTHER" id="PTHR35525:SF3">
    <property type="entry name" value="BLL6575 PROTEIN"/>
    <property type="match status" value="1"/>
</dbReference>
<dbReference type="RefSeq" id="WP_203963348.1">
    <property type="nucleotide sequence ID" value="NZ_AP023355.1"/>
</dbReference>
<sequence>MPITIEPMPATALVELVNEWGAVPRDVAGEADQPFPPRPPAGLGAPDGNIDDRAMCRAADLLHPVFATTDPADRVTLVAGLLAATGVRPAIVQAADGAAATWSVDAPEHALVAAAALTLRDHLDRYGGDRLGVCTGRACADVFVDASPTHDRRYCSVSCQNRTRVAAYRRRRRAAT</sequence>
<dbReference type="Proteomes" id="UP000611640">
    <property type="component" value="Chromosome"/>
</dbReference>
<name>A0A7R7HYG0_9ACTN</name>
<dbReference type="PANTHER" id="PTHR35525">
    <property type="entry name" value="BLL6575 PROTEIN"/>
    <property type="match status" value="1"/>
</dbReference>
<feature type="domain" description="Zinc finger CGNR" evidence="1">
    <location>
        <begin position="130"/>
        <end position="172"/>
    </location>
</feature>
<dbReference type="Pfam" id="PF11706">
    <property type="entry name" value="zf-CGNR"/>
    <property type="match status" value="1"/>
</dbReference>
<dbReference type="KEGG" id="atl:Athai_45860"/>
<gene>
    <name evidence="2" type="ORF">Athai_45860</name>
</gene>
<dbReference type="SUPFAM" id="SSF160904">
    <property type="entry name" value="Jann2411-like"/>
    <property type="match status" value="1"/>
</dbReference>
<proteinExistence type="predicted"/>
<dbReference type="InterPro" id="IPR023286">
    <property type="entry name" value="ABATE_dom_sf"/>
</dbReference>
<reference evidence="2 3" key="1">
    <citation type="submission" date="2020-08" db="EMBL/GenBank/DDBJ databases">
        <title>Whole genome shotgun sequence of Actinocatenispora thailandica NBRC 105041.</title>
        <authorList>
            <person name="Komaki H."/>
            <person name="Tamura T."/>
        </authorList>
    </citation>
    <scope>NUCLEOTIDE SEQUENCE [LARGE SCALE GENOMIC DNA]</scope>
    <source>
        <strain evidence="2 3">NBRC 105041</strain>
    </source>
</reference>
<dbReference type="InterPro" id="IPR010852">
    <property type="entry name" value="ABATE"/>
</dbReference>
<dbReference type="EMBL" id="AP023355">
    <property type="protein sequence ID" value="BCJ37083.1"/>
    <property type="molecule type" value="Genomic_DNA"/>
</dbReference>
<evidence type="ECO:0000313" key="2">
    <source>
        <dbReference type="EMBL" id="BCJ37083.1"/>
    </source>
</evidence>
<dbReference type="AlphaFoldDB" id="A0A7R7HYG0"/>
<accession>A0A7R7HYG0</accession>
<dbReference type="Gene3D" id="1.10.3300.10">
    <property type="entry name" value="Jann2411-like domain"/>
    <property type="match status" value="1"/>
</dbReference>